<sequence length="1093" mass="122006">MGNGKCKKLRLSMLLFIVAMMLLLGISSSTAAAKNIKIVDAGNMKLEFQDTYTVVIKNTVNSAASAIKTAYPKVTRVIVAEGVTQLPEGLFRCFPGVETLELPSSLKSLGSDNERYASNYSAYINSNLKNLKYVTVKSSNKTYKSLDGVLYTKGGTKLLLYPSQKKSTYYKVPDSVAYFYLANSYVKEIYLGKKAALFGLDTPSLTSFKVNSQNKDFTAVNGILYSRDKKTLLYYPQGKRDTSFTIPNAVQVANIANKYLNVLTLGDKVSSFSTYNSLDQNQALPALSAYKVSSENSVYSVIDGVLYSKDKKFLIDYPNSKGSSYQVPEGTTKIQDRAFANKKLTSITLPQSLRVIGRNAFSGTGITAVTLPANFTYFSEDAFDNTEITAVNVDSGNQVLFSKDGVVYTKTQCQIFYWPEAKAEENLTFPNNLNLLNLSQVKHLEKAKTIAIPKALDSIVNTGNNNLKKITLAEGNTSFVLNQGILYASNLTAVKLYPNDNPVTKVILPEQVTSLDLKMFLHENTTTSITLSKNLKYFMNVEGLKYLDSKYSGFYHLKEVLVPEENPYFKSVDGVLYAKDMSYLWWYPQNSSKETYVMPSTVTGIAPMQLVNAANLTELELPAAFSMGSSIYETSWDKVVNEEIIGTYCPKLASIKVDEANKELKAVDGVLYTKSLGTLLLYPSAKTDKTFIVPEEVEAVNNMTYNPYLEEITLSKNTYYLHGYESDEDYAFANHNSFLYFTALKSIKVDSENRYYQSIDGVLYDKGYKALTAFPVAWSSKTLKIPTDIKYIQCKDNLEAAANLEEIQKTGYIMATSDQGISSYNINSFILPGSTKYILTDYVTKLLQLNRTLEEVSSPEGEGTNPIESKTLVDWSLSDTYYVSKDNTKAYAGEKTVYITDEAVDLKQVFAGKAEQAERVIWAEGIVKVPSDILTLFPNASQLDFPSTFYSLQDEKSGELHNVLLVARKIRNAFPRLAAVNVNAENDWFASADGILYDRELSLLYLYPAKKEASSYVVPDTVKDISSINETNDDGSSLINQNLKEVYMGAWYRNTTYSIMKKHFVNLETVKISPYNVYFKLINGKPVTLEAYR</sequence>
<accession>A0A7I8DPC1</accession>
<dbReference type="PANTHER" id="PTHR45661:SF3">
    <property type="entry name" value="IG-LIKE DOMAIN-CONTAINING PROTEIN"/>
    <property type="match status" value="1"/>
</dbReference>
<dbReference type="RefSeq" id="WP_185255937.1">
    <property type="nucleotide sequence ID" value="NZ_AP023368.1"/>
</dbReference>
<reference evidence="2 3" key="2">
    <citation type="submission" date="2020-08" db="EMBL/GenBank/DDBJ databases">
        <authorList>
            <person name="Ueki A."/>
            <person name="Tonouchi A."/>
        </authorList>
    </citation>
    <scope>NUCLEOTIDE SEQUENCE [LARGE SCALE GENOMIC DNA]</scope>
    <source>
        <strain evidence="2 3">CTTW</strain>
    </source>
</reference>
<evidence type="ECO:0000256" key="1">
    <source>
        <dbReference type="SAM" id="SignalP"/>
    </source>
</evidence>
<dbReference type="Pfam" id="PF13306">
    <property type="entry name" value="LRR_5"/>
    <property type="match status" value="1"/>
</dbReference>
<keyword evidence="1" id="KW-0732">Signal</keyword>
<evidence type="ECO:0008006" key="4">
    <source>
        <dbReference type="Google" id="ProtNLM"/>
    </source>
</evidence>
<dbReference type="InterPro" id="IPR026906">
    <property type="entry name" value="LRR_5"/>
</dbReference>
<dbReference type="Proteomes" id="UP000515703">
    <property type="component" value="Chromosome"/>
</dbReference>
<evidence type="ECO:0000313" key="3">
    <source>
        <dbReference type="Proteomes" id="UP000515703"/>
    </source>
</evidence>
<dbReference type="InterPro" id="IPR053139">
    <property type="entry name" value="Surface_bspA-like"/>
</dbReference>
<dbReference type="KEGG" id="acht:bsdcttw_32840"/>
<name>A0A7I8DPC1_9FIRM</name>
<dbReference type="EMBL" id="AP023368">
    <property type="protein sequence ID" value="BCK00244.1"/>
    <property type="molecule type" value="Genomic_DNA"/>
</dbReference>
<evidence type="ECO:0000313" key="2">
    <source>
        <dbReference type="EMBL" id="BCK00244.1"/>
    </source>
</evidence>
<feature type="signal peptide" evidence="1">
    <location>
        <begin position="1"/>
        <end position="31"/>
    </location>
</feature>
<dbReference type="PANTHER" id="PTHR45661">
    <property type="entry name" value="SURFACE ANTIGEN"/>
    <property type="match status" value="1"/>
</dbReference>
<organism evidence="2 3">
    <name type="scientific">Anaerocolumna chitinilytica</name>
    <dbReference type="NCBI Taxonomy" id="1727145"/>
    <lineage>
        <taxon>Bacteria</taxon>
        <taxon>Bacillati</taxon>
        <taxon>Bacillota</taxon>
        <taxon>Clostridia</taxon>
        <taxon>Lachnospirales</taxon>
        <taxon>Lachnospiraceae</taxon>
        <taxon>Anaerocolumna</taxon>
    </lineage>
</organism>
<reference evidence="2 3" key="1">
    <citation type="submission" date="2020-08" db="EMBL/GenBank/DDBJ databases">
        <title>Draft genome sequencing of an Anaerocolumna strain isolated from anoxic soil subjected to BSD treatment.</title>
        <authorList>
            <person name="Uek A."/>
            <person name="Tonouchi A."/>
        </authorList>
    </citation>
    <scope>NUCLEOTIDE SEQUENCE [LARGE SCALE GENOMIC DNA]</scope>
    <source>
        <strain evidence="2 3">CTTW</strain>
    </source>
</reference>
<dbReference type="AlphaFoldDB" id="A0A7I8DPC1"/>
<gene>
    <name evidence="2" type="ORF">bsdcttw_32840</name>
</gene>
<proteinExistence type="predicted"/>
<dbReference type="Gene3D" id="3.80.10.10">
    <property type="entry name" value="Ribonuclease Inhibitor"/>
    <property type="match status" value="7"/>
</dbReference>
<feature type="chain" id="PRO_5038909228" description="Leucine-rich repeat domain-containing protein" evidence="1">
    <location>
        <begin position="32"/>
        <end position="1093"/>
    </location>
</feature>
<dbReference type="InterPro" id="IPR032675">
    <property type="entry name" value="LRR_dom_sf"/>
</dbReference>
<keyword evidence="3" id="KW-1185">Reference proteome</keyword>
<protein>
    <recommendedName>
        <fullName evidence="4">Leucine-rich repeat domain-containing protein</fullName>
    </recommendedName>
</protein>